<gene>
    <name evidence="1" type="ORF">FLL46_25070</name>
</gene>
<comment type="caution">
    <text evidence="1">The sequence shown here is derived from an EMBL/GenBank/DDBJ whole genome shotgun (WGS) entry which is preliminary data.</text>
</comment>
<accession>A0A545TW29</accession>
<organism evidence="1 2">
    <name type="scientific">Aliikangiella coralliicola</name>
    <dbReference type="NCBI Taxonomy" id="2592383"/>
    <lineage>
        <taxon>Bacteria</taxon>
        <taxon>Pseudomonadati</taxon>
        <taxon>Pseudomonadota</taxon>
        <taxon>Gammaproteobacteria</taxon>
        <taxon>Oceanospirillales</taxon>
        <taxon>Pleioneaceae</taxon>
        <taxon>Aliikangiella</taxon>
    </lineage>
</organism>
<dbReference type="Gene3D" id="3.40.50.12580">
    <property type="match status" value="1"/>
</dbReference>
<evidence type="ECO:0000313" key="2">
    <source>
        <dbReference type="Proteomes" id="UP000315439"/>
    </source>
</evidence>
<dbReference type="GO" id="GO:0016020">
    <property type="term" value="C:membrane"/>
    <property type="evidence" value="ECO:0007669"/>
    <property type="project" value="InterPro"/>
</dbReference>
<reference evidence="1 2" key="1">
    <citation type="submission" date="2019-07" db="EMBL/GenBank/DDBJ databases">
        <title>Draft genome for Aliikangiella sp. M105.</title>
        <authorList>
            <person name="Wang G."/>
        </authorList>
    </citation>
    <scope>NUCLEOTIDE SEQUENCE [LARGE SCALE GENOMIC DNA]</scope>
    <source>
        <strain evidence="1 2">M105</strain>
    </source>
</reference>
<dbReference type="SUPFAM" id="SSF53756">
    <property type="entry name" value="UDP-Glycosyltransferase/glycogen phosphorylase"/>
    <property type="match status" value="1"/>
</dbReference>
<dbReference type="Proteomes" id="UP000315439">
    <property type="component" value="Unassembled WGS sequence"/>
</dbReference>
<proteinExistence type="predicted"/>
<dbReference type="AlphaFoldDB" id="A0A545TW29"/>
<evidence type="ECO:0000313" key="1">
    <source>
        <dbReference type="EMBL" id="TQV81425.1"/>
    </source>
</evidence>
<dbReference type="RefSeq" id="WP_142934906.1">
    <property type="nucleotide sequence ID" value="NZ_ML660172.1"/>
</dbReference>
<name>A0A545TW29_9GAMM</name>
<keyword evidence="2" id="KW-1185">Reference proteome</keyword>
<dbReference type="GO" id="GO:0047355">
    <property type="term" value="F:CDP-glycerol glycerophosphotransferase activity"/>
    <property type="evidence" value="ECO:0007669"/>
    <property type="project" value="InterPro"/>
</dbReference>
<dbReference type="OrthoDB" id="6212418at2"/>
<dbReference type="InterPro" id="IPR043148">
    <property type="entry name" value="TagF_C"/>
</dbReference>
<dbReference type="PIRSF" id="PIRSF028458">
    <property type="entry name" value="UCP028458_glyceroPtfrase"/>
    <property type="match status" value="1"/>
</dbReference>
<dbReference type="EMBL" id="VIKS01000016">
    <property type="protein sequence ID" value="TQV81425.1"/>
    <property type="molecule type" value="Genomic_DNA"/>
</dbReference>
<keyword evidence="1" id="KW-0808">Transferase</keyword>
<dbReference type="InterPro" id="IPR016886">
    <property type="entry name" value="UCP028458_glyceroPtfrase"/>
</dbReference>
<protein>
    <submittedName>
        <fullName evidence="1">CDP-glycerol--glycerophosphate glycerophosphotransferase</fullName>
    </submittedName>
</protein>
<dbReference type="InterPro" id="IPR007554">
    <property type="entry name" value="Glycerophosphate_synth"/>
</dbReference>
<dbReference type="Pfam" id="PF04464">
    <property type="entry name" value="Glyphos_transf"/>
    <property type="match status" value="1"/>
</dbReference>
<sequence length="353" mass="41288">MHKYLFFVAQNYSYAILRPLQQAIKERGDEVVWFLYGNQINTDYLLPDEKRLFTVEEVIAYHPDASFVPGNMIPSFISGLKVSVFHGFNVGKLNGRGKNDHFNIRGCFDLYCTQGPNTTIRFQQLAEKYGYFNVVETGWPALDPLYSKQITHRQNTSLDTDNEKPTILMCSTFSRNLTCAPHLYEEIKKLSQNDQWRWLVQFHPKMPDSIVSQYKALQNENLTFIETDNVLPLLQQADVMLCDTSSVMLMFILQNKPVVTFKNISPGAHLIDFSQAEELEQHLNYALKRPPELMEEIQRFVEELHPYQDSQSSQRVLDAVEAELKKTNRTRKKKPLNLLRNFKMRKELNYWKF</sequence>